<reference evidence="1 2" key="1">
    <citation type="submission" date="2018-04" db="EMBL/GenBank/DDBJ databases">
        <title>Genomic Encyclopedia of Archaeal and Bacterial Type Strains, Phase II (KMG-II): from individual species to whole genera.</title>
        <authorList>
            <person name="Goeker M."/>
        </authorList>
    </citation>
    <scope>NUCLEOTIDE SEQUENCE [LARGE SCALE GENOMIC DNA]</scope>
    <source>
        <strain evidence="1 2">DSM 25731</strain>
    </source>
</reference>
<protein>
    <submittedName>
        <fullName evidence="1">Uncharacterized protein</fullName>
    </submittedName>
</protein>
<evidence type="ECO:0000313" key="1">
    <source>
        <dbReference type="EMBL" id="PTX60941.1"/>
    </source>
</evidence>
<dbReference type="AlphaFoldDB" id="A0A2T6BXY1"/>
<dbReference type="Proteomes" id="UP000244090">
    <property type="component" value="Unassembled WGS sequence"/>
</dbReference>
<gene>
    <name evidence="1" type="ORF">C8N46_10597</name>
</gene>
<dbReference type="RefSeq" id="WP_108115066.1">
    <property type="nucleotide sequence ID" value="NZ_QBKT01000005.1"/>
</dbReference>
<comment type="caution">
    <text evidence="1">The sequence shown here is derived from an EMBL/GenBank/DDBJ whole genome shotgun (WGS) entry which is preliminary data.</text>
</comment>
<name>A0A2T6BXY1_9FLAO</name>
<keyword evidence="2" id="KW-1185">Reference proteome</keyword>
<proteinExistence type="predicted"/>
<sequence>MATLDNIKNRLIDRILLTKNKKLLFDLENMISSSETEQELTFDSYQIEMLLMSEEDIKEGKLISEADLEEKDAKWMN</sequence>
<evidence type="ECO:0000313" key="2">
    <source>
        <dbReference type="Proteomes" id="UP000244090"/>
    </source>
</evidence>
<dbReference type="OrthoDB" id="1262144at2"/>
<accession>A0A2T6BXY1</accession>
<dbReference type="EMBL" id="QBKT01000005">
    <property type="protein sequence ID" value="PTX60941.1"/>
    <property type="molecule type" value="Genomic_DNA"/>
</dbReference>
<organism evidence="1 2">
    <name type="scientific">Kordia periserrulae</name>
    <dbReference type="NCBI Taxonomy" id="701523"/>
    <lineage>
        <taxon>Bacteria</taxon>
        <taxon>Pseudomonadati</taxon>
        <taxon>Bacteroidota</taxon>
        <taxon>Flavobacteriia</taxon>
        <taxon>Flavobacteriales</taxon>
        <taxon>Flavobacteriaceae</taxon>
        <taxon>Kordia</taxon>
    </lineage>
</organism>